<name>A0A937D6Q4_9BURK</name>
<keyword evidence="3" id="KW-1185">Reference proteome</keyword>
<dbReference type="SUPFAM" id="SSF56059">
    <property type="entry name" value="Glutathione synthetase ATP-binding domain-like"/>
    <property type="match status" value="1"/>
</dbReference>
<dbReference type="EMBL" id="JAEQNA010000008">
    <property type="protein sequence ID" value="MBL0422542.1"/>
    <property type="molecule type" value="Genomic_DNA"/>
</dbReference>
<evidence type="ECO:0008006" key="4">
    <source>
        <dbReference type="Google" id="ProtNLM"/>
    </source>
</evidence>
<reference evidence="2" key="1">
    <citation type="submission" date="2021-01" db="EMBL/GenBank/DDBJ databases">
        <title>Ramlibacter sp. strain AW1 16S ribosomal RNA gene Genome sequencing and assembly.</title>
        <authorList>
            <person name="Kang M."/>
        </authorList>
    </citation>
    <scope>NUCLEOTIDE SEQUENCE</scope>
    <source>
        <strain evidence="2">AW1</strain>
    </source>
</reference>
<gene>
    <name evidence="2" type="ORF">JI739_19505</name>
</gene>
<comment type="caution">
    <text evidence="2">The sequence shown here is derived from an EMBL/GenBank/DDBJ whole genome shotgun (WGS) entry which is preliminary data.</text>
</comment>
<proteinExistence type="predicted"/>
<sequence length="572" mass="62545">MPESVSEPSGSLAPKAFGGGSGACFCTTLDEQQLGAAAVEVLGDTQLAQAVRSRWSSAFASWPVFVSLADWRRMSRAVEAVEQVVALPGWKEEALRHAPSIARHPPQGAAGAFFGFDFHVDQESVGLIEINTNAGGALVNTLLARAQRSCCAFIQRLHPGGAEANAFETAMVEMFRTEWRLSKGQQPLRTIAIIDESPESQYLYPEFLLLQRLLERHQIRAMIADPGQLSFESGTLRCDGTAVDLVYNRLTDFYLEDPKCAALRAAYLEDGVVVTPHPQAHALYADKRRLATLCNDTTLEQLGVPAHTRALLREAVPWTTVVTAQNADELWSQRRDLFFKPFSGFGSRGAYRGDKVTKRVWAEIATGGYVAQRAIAPGTRLVSAAVGHAPLKFDLRLYAYRGVVQWTAARLYQGQTTNFRTSGGGFAPVYTLPPGESGLHCGSSLRQGHASFVFLVDDAGQIHPLPHELYVALARGEALSPTLAGQRFRIADWYVRVDGQTPHEIVSEWYGWVQFDASGKFDATGTRPRDAARDIMPGNVDTSALPTREERSAMCQSVFGPPRGVGHARIES</sequence>
<accession>A0A937D6Q4</accession>
<protein>
    <recommendedName>
        <fullName evidence="4">Circularly permuted type 2 ATP-grasp protein</fullName>
    </recommendedName>
</protein>
<dbReference type="Proteomes" id="UP000613011">
    <property type="component" value="Unassembled WGS sequence"/>
</dbReference>
<dbReference type="RefSeq" id="WP_201685607.1">
    <property type="nucleotide sequence ID" value="NZ_JAEQNA010000008.1"/>
</dbReference>
<dbReference type="AlphaFoldDB" id="A0A937D6Q4"/>
<organism evidence="2 3">
    <name type="scientific">Ramlibacter aurantiacus</name>
    <dbReference type="NCBI Taxonomy" id="2801330"/>
    <lineage>
        <taxon>Bacteria</taxon>
        <taxon>Pseudomonadati</taxon>
        <taxon>Pseudomonadota</taxon>
        <taxon>Betaproteobacteria</taxon>
        <taxon>Burkholderiales</taxon>
        <taxon>Comamonadaceae</taxon>
        <taxon>Ramlibacter</taxon>
    </lineage>
</organism>
<feature type="region of interest" description="Disordered" evidence="1">
    <location>
        <begin position="524"/>
        <end position="543"/>
    </location>
</feature>
<evidence type="ECO:0000313" key="2">
    <source>
        <dbReference type="EMBL" id="MBL0422542.1"/>
    </source>
</evidence>
<evidence type="ECO:0000313" key="3">
    <source>
        <dbReference type="Proteomes" id="UP000613011"/>
    </source>
</evidence>
<evidence type="ECO:0000256" key="1">
    <source>
        <dbReference type="SAM" id="MobiDB-lite"/>
    </source>
</evidence>